<evidence type="ECO:0000313" key="9">
    <source>
        <dbReference type="Proteomes" id="UP000015241"/>
    </source>
</evidence>
<feature type="domain" description="HORMA" evidence="7">
    <location>
        <begin position="1"/>
        <end position="186"/>
    </location>
</feature>
<dbReference type="SUPFAM" id="SSF57903">
    <property type="entry name" value="FYVE/PHD zinc finger"/>
    <property type="match status" value="1"/>
</dbReference>
<dbReference type="Gene3D" id="3.30.900.10">
    <property type="entry name" value="HORMA domain"/>
    <property type="match status" value="1"/>
</dbReference>
<feature type="region of interest" description="Disordered" evidence="6">
    <location>
        <begin position="572"/>
        <end position="601"/>
    </location>
</feature>
<dbReference type="PANTHER" id="PTHR48225:SF7">
    <property type="entry name" value="MEIOSIS-SPECIFIC PROTEIN HOP1"/>
    <property type="match status" value="1"/>
</dbReference>
<protein>
    <recommendedName>
        <fullName evidence="7">HORMA domain-containing protein</fullName>
    </recommendedName>
</protein>
<organism evidence="8 9">
    <name type="scientific">Fomitopsis schrenkii</name>
    <name type="common">Brown rot fungus</name>
    <dbReference type="NCBI Taxonomy" id="2126942"/>
    <lineage>
        <taxon>Eukaryota</taxon>
        <taxon>Fungi</taxon>
        <taxon>Dikarya</taxon>
        <taxon>Basidiomycota</taxon>
        <taxon>Agaricomycotina</taxon>
        <taxon>Agaricomycetes</taxon>
        <taxon>Polyporales</taxon>
        <taxon>Fomitopsis</taxon>
    </lineage>
</organism>
<dbReference type="PANTHER" id="PTHR48225">
    <property type="entry name" value="HORMA DOMAIN-CONTAINING PROTEIN 1"/>
    <property type="match status" value="1"/>
</dbReference>
<name>S8FEH8_FOMSC</name>
<comment type="subcellular location">
    <subcellularLocation>
        <location evidence="2">Chromosome</location>
    </subcellularLocation>
    <subcellularLocation>
        <location evidence="1">Nucleus</location>
    </subcellularLocation>
</comment>
<dbReference type="SUPFAM" id="SSF56019">
    <property type="entry name" value="The spindle assembly checkpoint protein mad2"/>
    <property type="match status" value="1"/>
</dbReference>
<dbReference type="AlphaFoldDB" id="S8FEH8"/>
<evidence type="ECO:0000256" key="6">
    <source>
        <dbReference type="SAM" id="MobiDB-lite"/>
    </source>
</evidence>
<dbReference type="eggNOG" id="KOG4652">
    <property type="taxonomic scope" value="Eukaryota"/>
</dbReference>
<proteinExistence type="predicted"/>
<dbReference type="InterPro" id="IPR051294">
    <property type="entry name" value="HORMA_MeioticProgression"/>
</dbReference>
<dbReference type="GO" id="GO:0005634">
    <property type="term" value="C:nucleus"/>
    <property type="evidence" value="ECO:0007669"/>
    <property type="project" value="UniProtKB-SubCell"/>
</dbReference>
<evidence type="ECO:0000256" key="5">
    <source>
        <dbReference type="ARBA" id="ARBA00023254"/>
    </source>
</evidence>
<accession>S8FEH8</accession>
<evidence type="ECO:0000259" key="7">
    <source>
        <dbReference type="PROSITE" id="PS50815"/>
    </source>
</evidence>
<dbReference type="GO" id="GO:0051598">
    <property type="term" value="P:meiotic recombination checkpoint signaling"/>
    <property type="evidence" value="ECO:0007669"/>
    <property type="project" value="TreeGrafter"/>
</dbReference>
<keyword evidence="9" id="KW-1185">Reference proteome</keyword>
<keyword evidence="5" id="KW-0469">Meiosis</keyword>
<dbReference type="PROSITE" id="PS50815">
    <property type="entry name" value="HORMA"/>
    <property type="match status" value="1"/>
</dbReference>
<dbReference type="GO" id="GO:0005694">
    <property type="term" value="C:chromosome"/>
    <property type="evidence" value="ECO:0007669"/>
    <property type="project" value="UniProtKB-SubCell"/>
</dbReference>
<dbReference type="HOGENOM" id="CLU_014668_0_0_1"/>
<dbReference type="Gene3D" id="3.30.40.10">
    <property type="entry name" value="Zinc/RING finger domain, C3HC4 (zinc finger)"/>
    <property type="match status" value="1"/>
</dbReference>
<reference evidence="8 9" key="1">
    <citation type="journal article" date="2012" name="Science">
        <title>The Paleozoic origin of enzymatic lignin decomposition reconstructed from 31 fungal genomes.</title>
        <authorList>
            <person name="Floudas D."/>
            <person name="Binder M."/>
            <person name="Riley R."/>
            <person name="Barry K."/>
            <person name="Blanchette R.A."/>
            <person name="Henrissat B."/>
            <person name="Martinez A.T."/>
            <person name="Otillar R."/>
            <person name="Spatafora J.W."/>
            <person name="Yadav J.S."/>
            <person name="Aerts A."/>
            <person name="Benoit I."/>
            <person name="Boyd A."/>
            <person name="Carlson A."/>
            <person name="Copeland A."/>
            <person name="Coutinho P.M."/>
            <person name="de Vries R.P."/>
            <person name="Ferreira P."/>
            <person name="Findley K."/>
            <person name="Foster B."/>
            <person name="Gaskell J."/>
            <person name="Glotzer D."/>
            <person name="Gorecki P."/>
            <person name="Heitman J."/>
            <person name="Hesse C."/>
            <person name="Hori C."/>
            <person name="Igarashi K."/>
            <person name="Jurgens J.A."/>
            <person name="Kallen N."/>
            <person name="Kersten P."/>
            <person name="Kohler A."/>
            <person name="Kuees U."/>
            <person name="Kumar T.K.A."/>
            <person name="Kuo A."/>
            <person name="LaButti K."/>
            <person name="Larrondo L.F."/>
            <person name="Lindquist E."/>
            <person name="Ling A."/>
            <person name="Lombard V."/>
            <person name="Lucas S."/>
            <person name="Lundell T."/>
            <person name="Martin R."/>
            <person name="McLaughlin D.J."/>
            <person name="Morgenstern I."/>
            <person name="Morin E."/>
            <person name="Murat C."/>
            <person name="Nagy L.G."/>
            <person name="Nolan M."/>
            <person name="Ohm R.A."/>
            <person name="Patyshakuliyeva A."/>
            <person name="Rokas A."/>
            <person name="Ruiz-Duenas F.J."/>
            <person name="Sabat G."/>
            <person name="Salamov A."/>
            <person name="Samejima M."/>
            <person name="Schmutz J."/>
            <person name="Slot J.C."/>
            <person name="St John F."/>
            <person name="Stenlid J."/>
            <person name="Sun H."/>
            <person name="Sun S."/>
            <person name="Syed K."/>
            <person name="Tsang A."/>
            <person name="Wiebenga A."/>
            <person name="Young D."/>
            <person name="Pisabarro A."/>
            <person name="Eastwood D.C."/>
            <person name="Martin F."/>
            <person name="Cullen D."/>
            <person name="Grigoriev I.V."/>
            <person name="Hibbett D.S."/>
        </authorList>
    </citation>
    <scope>NUCLEOTIDE SEQUENCE</scope>
    <source>
        <strain evidence="9">FP-58527</strain>
    </source>
</reference>
<feature type="compositionally biased region" description="Basic residues" evidence="6">
    <location>
        <begin position="580"/>
        <end position="600"/>
    </location>
</feature>
<dbReference type="InParanoid" id="S8FEH8"/>
<dbReference type="InterPro" id="IPR003511">
    <property type="entry name" value="HORMA_dom"/>
</dbReference>
<dbReference type="EMBL" id="KE504183">
    <property type="protein sequence ID" value="EPS96819.1"/>
    <property type="molecule type" value="Genomic_DNA"/>
</dbReference>
<dbReference type="Pfam" id="PF02301">
    <property type="entry name" value="HORMA"/>
    <property type="match status" value="1"/>
</dbReference>
<dbReference type="OrthoDB" id="1928087at2759"/>
<feature type="region of interest" description="Disordered" evidence="6">
    <location>
        <begin position="683"/>
        <end position="717"/>
    </location>
</feature>
<dbReference type="InterPro" id="IPR036570">
    <property type="entry name" value="HORMA_dom_sf"/>
</dbReference>
<dbReference type="STRING" id="743788.S8FEH8"/>
<evidence type="ECO:0000256" key="3">
    <source>
        <dbReference type="ARBA" id="ARBA00022454"/>
    </source>
</evidence>
<evidence type="ECO:0000256" key="2">
    <source>
        <dbReference type="ARBA" id="ARBA00004286"/>
    </source>
</evidence>
<evidence type="ECO:0000313" key="8">
    <source>
        <dbReference type="EMBL" id="EPS96819.1"/>
    </source>
</evidence>
<keyword evidence="4" id="KW-0539">Nucleus</keyword>
<dbReference type="InterPro" id="IPR013083">
    <property type="entry name" value="Znf_RING/FYVE/PHD"/>
</dbReference>
<dbReference type="InterPro" id="IPR011011">
    <property type="entry name" value="Znf_FYVE_PHD"/>
</dbReference>
<evidence type="ECO:0000256" key="1">
    <source>
        <dbReference type="ARBA" id="ARBA00004123"/>
    </source>
</evidence>
<evidence type="ECO:0000256" key="4">
    <source>
        <dbReference type="ARBA" id="ARBA00023242"/>
    </source>
</evidence>
<dbReference type="Proteomes" id="UP000015241">
    <property type="component" value="Unassembled WGS sequence"/>
</dbReference>
<dbReference type="GO" id="GO:0007130">
    <property type="term" value="P:synaptonemal complex assembly"/>
    <property type="evidence" value="ECO:0007669"/>
    <property type="project" value="TreeGrafter"/>
</dbReference>
<sequence>MTVTRGFTEEADKLLDYMENGIFDALQKQYLRSLILAVFLDNDDPNNIVEAYTFNFDYHKIPGTDVSVPVMTLDADLERLSLHGKKTFDPVSDASKQGRVPTLGEMLIKNLIQATTQMDGLPKRRFATFKLFYNEDTPDDYEPMHFHAGDAKKDRWFFTTHGKAEVPERCNIGALQTGHHGVNVRIASVSGYLPSAEDNNAPFLGTTIGHPYAAPVLTPVEEAEVRQKQVETQRRDAKERQVVWDADDGMCDADADGEEDPDYRGASNSLFVCMRAQTTSGSCANGGRADDSGVDFFVPVGIRDAAGNIKSYNELRTQQSGDDSEARYAGRADNVPHQIGQLPRIRNRTARRIPTFDSSLPPSDLFPESMPSGSLVVREPDSIDTQLVKDLIIHACTTGEGSDMLELDTQVVPSSVDSIHSFTSADGKEGAVPQDSVVLEESVDVVDCECGVNVEDCDCVKCAGDCKKWFHAWCMGFHSARDQRIPAHFVCFDCRVRADQNWELIVLHDLYPRMMERFKDLAIFRRAIKIFETIQPDCLSTFVKLIACDSAVAGQVFKRLETEGFITLHGEIPDSESARGKGKNNGRAKTKGRQPRRKTTQKPLFTFVGASTLSQVYKDYFDPDPEVEKRVLGLSDLANSTSHLVAEMPSGNTEFQAVFGSQTQQDTQLVGPSPLDELKSRAAGELKRKNSKTPNQLQTRPSKKVKISLGPAVDLGD</sequence>
<keyword evidence="3" id="KW-0158">Chromosome</keyword>
<gene>
    <name evidence="8" type="ORF">FOMPIDRAFT_45748</name>
</gene>